<evidence type="ECO:0000313" key="2">
    <source>
        <dbReference type="Proteomes" id="UP000485058"/>
    </source>
</evidence>
<accession>A0A699ZIG4</accession>
<reference evidence="1 2" key="1">
    <citation type="submission" date="2020-02" db="EMBL/GenBank/DDBJ databases">
        <title>Draft genome sequence of Haematococcus lacustris strain NIES-144.</title>
        <authorList>
            <person name="Morimoto D."/>
            <person name="Nakagawa S."/>
            <person name="Yoshida T."/>
            <person name="Sawayama S."/>
        </authorList>
    </citation>
    <scope>NUCLEOTIDE SEQUENCE [LARGE SCALE GENOMIC DNA]</scope>
    <source>
        <strain evidence="1 2">NIES-144</strain>
    </source>
</reference>
<proteinExistence type="predicted"/>
<dbReference type="EMBL" id="BLLF01001442">
    <property type="protein sequence ID" value="GFH19319.1"/>
    <property type="molecule type" value="Genomic_DNA"/>
</dbReference>
<feature type="non-terminal residue" evidence="1">
    <location>
        <position position="197"/>
    </location>
</feature>
<dbReference type="AlphaFoldDB" id="A0A699ZIG4"/>
<comment type="caution">
    <text evidence="1">The sequence shown here is derived from an EMBL/GenBank/DDBJ whole genome shotgun (WGS) entry which is preliminary data.</text>
</comment>
<sequence>MAKKKRQTGVGGLCCTAARVAAQVAAVASYSSRQSNKNKYCTPHKGGALELPPNLATPPSAAMVQRCRVPCCVHWSQRQHASGAQRCVMRRRVVGLLHQVCEASVYTRNANVPISASGRRHLSSYFGRQTKSADVARDPARQASQLRQLNQSGQAEAVVGAFEGGRVAFTQENLGEYIKALARLDRLDNSRMLSLMQ</sequence>
<gene>
    <name evidence="1" type="ORF">HaLaN_16248</name>
</gene>
<evidence type="ECO:0000313" key="1">
    <source>
        <dbReference type="EMBL" id="GFH19319.1"/>
    </source>
</evidence>
<protein>
    <submittedName>
        <fullName evidence="1">AAA domain-containing protein</fullName>
    </submittedName>
</protein>
<organism evidence="1 2">
    <name type="scientific">Haematococcus lacustris</name>
    <name type="common">Green alga</name>
    <name type="synonym">Haematococcus pluvialis</name>
    <dbReference type="NCBI Taxonomy" id="44745"/>
    <lineage>
        <taxon>Eukaryota</taxon>
        <taxon>Viridiplantae</taxon>
        <taxon>Chlorophyta</taxon>
        <taxon>core chlorophytes</taxon>
        <taxon>Chlorophyceae</taxon>
        <taxon>CS clade</taxon>
        <taxon>Chlamydomonadales</taxon>
        <taxon>Haematococcaceae</taxon>
        <taxon>Haematococcus</taxon>
    </lineage>
</organism>
<dbReference type="Proteomes" id="UP000485058">
    <property type="component" value="Unassembled WGS sequence"/>
</dbReference>
<name>A0A699ZIG4_HAELA</name>
<keyword evidence="2" id="KW-1185">Reference proteome</keyword>